<evidence type="ECO:0000256" key="3">
    <source>
        <dbReference type="ARBA" id="ARBA00022801"/>
    </source>
</evidence>
<feature type="domain" description="Prohead serine protease" evidence="5">
    <location>
        <begin position="15"/>
        <end position="169"/>
    </location>
</feature>
<gene>
    <name evidence="6" type="ORF">LCGC14_1669340</name>
</gene>
<evidence type="ECO:0000256" key="2">
    <source>
        <dbReference type="ARBA" id="ARBA00022670"/>
    </source>
</evidence>
<accession>A0A0F9HRS2</accession>
<keyword evidence="3" id="KW-0378">Hydrolase</keyword>
<feature type="region of interest" description="Disordered" evidence="4">
    <location>
        <begin position="172"/>
        <end position="205"/>
    </location>
</feature>
<sequence length="219" mass="24667">MDDKFERRFLVSSELRVVTTDGASVIEGYAAVFNSLSEDLGGFREIVMPGAFTRAIDEKQDVRALVNHDPSRVMARTKNDTLELEEDSIGLKFRMKLNETQFSEDMLAQIKRRDVDQVSFGFRVVKDVYVQKEDDTMVRELHDVDIFDVSPTAFPAYPATSVEARNRVLELRNAGEPTPSPEGSKEAEAISQSQESVEDSAEPNTLKLRQAQLELSFRG</sequence>
<protein>
    <recommendedName>
        <fullName evidence="5">Prohead serine protease domain-containing protein</fullName>
    </recommendedName>
</protein>
<evidence type="ECO:0000256" key="4">
    <source>
        <dbReference type="SAM" id="MobiDB-lite"/>
    </source>
</evidence>
<evidence type="ECO:0000259" key="5">
    <source>
        <dbReference type="Pfam" id="PF04586"/>
    </source>
</evidence>
<name>A0A0F9HRS2_9ZZZZ</name>
<evidence type="ECO:0000313" key="6">
    <source>
        <dbReference type="EMBL" id="KKM18076.1"/>
    </source>
</evidence>
<dbReference type="EMBL" id="LAZR01014304">
    <property type="protein sequence ID" value="KKM18076.1"/>
    <property type="molecule type" value="Genomic_DNA"/>
</dbReference>
<dbReference type="AlphaFoldDB" id="A0A0F9HRS2"/>
<evidence type="ECO:0000256" key="1">
    <source>
        <dbReference type="ARBA" id="ARBA00022612"/>
    </source>
</evidence>
<dbReference type="GO" id="GO:0008233">
    <property type="term" value="F:peptidase activity"/>
    <property type="evidence" value="ECO:0007669"/>
    <property type="project" value="UniProtKB-KW"/>
</dbReference>
<keyword evidence="1" id="KW-1188">Viral release from host cell</keyword>
<reference evidence="6" key="1">
    <citation type="journal article" date="2015" name="Nature">
        <title>Complex archaea that bridge the gap between prokaryotes and eukaryotes.</title>
        <authorList>
            <person name="Spang A."/>
            <person name="Saw J.H."/>
            <person name="Jorgensen S.L."/>
            <person name="Zaremba-Niedzwiedzka K."/>
            <person name="Martijn J."/>
            <person name="Lind A.E."/>
            <person name="van Eijk R."/>
            <person name="Schleper C."/>
            <person name="Guy L."/>
            <person name="Ettema T.J."/>
        </authorList>
    </citation>
    <scope>NUCLEOTIDE SEQUENCE</scope>
</reference>
<dbReference type="GO" id="GO:0006508">
    <property type="term" value="P:proteolysis"/>
    <property type="evidence" value="ECO:0007669"/>
    <property type="project" value="UniProtKB-KW"/>
</dbReference>
<comment type="caution">
    <text evidence="6">The sequence shown here is derived from an EMBL/GenBank/DDBJ whole genome shotgun (WGS) entry which is preliminary data.</text>
</comment>
<dbReference type="NCBIfam" id="TIGR01543">
    <property type="entry name" value="proheadase_HK97"/>
    <property type="match status" value="1"/>
</dbReference>
<proteinExistence type="predicted"/>
<keyword evidence="2" id="KW-0645">Protease</keyword>
<organism evidence="6">
    <name type="scientific">marine sediment metagenome</name>
    <dbReference type="NCBI Taxonomy" id="412755"/>
    <lineage>
        <taxon>unclassified sequences</taxon>
        <taxon>metagenomes</taxon>
        <taxon>ecological metagenomes</taxon>
    </lineage>
</organism>
<dbReference type="InterPro" id="IPR006433">
    <property type="entry name" value="Prohead_protease"/>
</dbReference>
<dbReference type="Pfam" id="PF04586">
    <property type="entry name" value="Peptidase_S78"/>
    <property type="match status" value="1"/>
</dbReference>
<dbReference type="InterPro" id="IPR054613">
    <property type="entry name" value="Peptidase_S78_dom"/>
</dbReference>